<dbReference type="Proteomes" id="UP000735302">
    <property type="component" value="Unassembled WGS sequence"/>
</dbReference>
<dbReference type="EMBL" id="BLXT01003024">
    <property type="protein sequence ID" value="GFN99718.1"/>
    <property type="molecule type" value="Genomic_DNA"/>
</dbReference>
<proteinExistence type="predicted"/>
<evidence type="ECO:0000256" key="1">
    <source>
        <dbReference type="SAM" id="MobiDB-lite"/>
    </source>
</evidence>
<sequence length="82" mass="9603">MKSRRWWHSKEQTRPEICRNPTITCSNRATCAMAQEKALQPEITLLWTRNTHTQIPKPTARNEMSRSSMPVCVPAQHRFINI</sequence>
<evidence type="ECO:0000313" key="2">
    <source>
        <dbReference type="EMBL" id="GFN99718.1"/>
    </source>
</evidence>
<comment type="caution">
    <text evidence="2">The sequence shown here is derived from an EMBL/GenBank/DDBJ whole genome shotgun (WGS) entry which is preliminary data.</text>
</comment>
<accession>A0AAV3ZWM5</accession>
<feature type="region of interest" description="Disordered" evidence="1">
    <location>
        <begin position="50"/>
        <end position="69"/>
    </location>
</feature>
<protein>
    <submittedName>
        <fullName evidence="2">Uncharacterized protein</fullName>
    </submittedName>
</protein>
<gene>
    <name evidence="2" type="ORF">PoB_002622400</name>
</gene>
<dbReference type="AlphaFoldDB" id="A0AAV3ZWM5"/>
<keyword evidence="3" id="KW-1185">Reference proteome</keyword>
<organism evidence="2 3">
    <name type="scientific">Plakobranchus ocellatus</name>
    <dbReference type="NCBI Taxonomy" id="259542"/>
    <lineage>
        <taxon>Eukaryota</taxon>
        <taxon>Metazoa</taxon>
        <taxon>Spiralia</taxon>
        <taxon>Lophotrochozoa</taxon>
        <taxon>Mollusca</taxon>
        <taxon>Gastropoda</taxon>
        <taxon>Heterobranchia</taxon>
        <taxon>Euthyneura</taxon>
        <taxon>Panpulmonata</taxon>
        <taxon>Sacoglossa</taxon>
        <taxon>Placobranchoidea</taxon>
        <taxon>Plakobranchidae</taxon>
        <taxon>Plakobranchus</taxon>
    </lineage>
</organism>
<name>A0AAV3ZWM5_9GAST</name>
<evidence type="ECO:0000313" key="3">
    <source>
        <dbReference type="Proteomes" id="UP000735302"/>
    </source>
</evidence>
<reference evidence="2 3" key="1">
    <citation type="journal article" date="2021" name="Elife">
        <title>Chloroplast acquisition without the gene transfer in kleptoplastic sea slugs, Plakobranchus ocellatus.</title>
        <authorList>
            <person name="Maeda T."/>
            <person name="Takahashi S."/>
            <person name="Yoshida T."/>
            <person name="Shimamura S."/>
            <person name="Takaki Y."/>
            <person name="Nagai Y."/>
            <person name="Toyoda A."/>
            <person name="Suzuki Y."/>
            <person name="Arimoto A."/>
            <person name="Ishii H."/>
            <person name="Satoh N."/>
            <person name="Nishiyama T."/>
            <person name="Hasebe M."/>
            <person name="Maruyama T."/>
            <person name="Minagawa J."/>
            <person name="Obokata J."/>
            <person name="Shigenobu S."/>
        </authorList>
    </citation>
    <scope>NUCLEOTIDE SEQUENCE [LARGE SCALE GENOMIC DNA]</scope>
</reference>